<dbReference type="eggNOG" id="COG0524">
    <property type="taxonomic scope" value="Bacteria"/>
</dbReference>
<sequence>MSMPKRFIAIGECMVEFSPTPSGTYAVGFAGDTFNTAWYTRQLAEPATLEVSYLSAVGDDGLSGQLTDFIEAAGIRTLMARVPGAAPGMYMIFLSEGERSFQYWRSQSAARHLADDLSALETAGEGDLLYFSGITIAILAEDARNRLLAALQAAAGRGAEIVFDPNLRPRLWPSIDEMCHWTMKAASTAGIVLPSFEDEASYFSDVDEEATAARYLANGARLVVVKNGAGPVLVRGADGDSFQYQPEPVAAVVDTTAAGDSFNAAFLVEYMIRAKIREAVRAGCALAAHVIGSRGALVPVTGIDLIACRNRLSA</sequence>
<dbReference type="InterPro" id="IPR029056">
    <property type="entry name" value="Ribokinase-like"/>
</dbReference>
<name>A0NXS3_ROSAI</name>
<dbReference type="Pfam" id="PF00294">
    <property type="entry name" value="PfkB"/>
    <property type="match status" value="1"/>
</dbReference>
<comment type="caution">
    <text evidence="5">The sequence shown here is derived from an EMBL/GenBank/DDBJ whole genome shotgun (WGS) entry which is preliminary data.</text>
</comment>
<dbReference type="PROSITE" id="PS00584">
    <property type="entry name" value="PFKB_KINASES_2"/>
    <property type="match status" value="1"/>
</dbReference>
<dbReference type="GO" id="GO:0006974">
    <property type="term" value="P:DNA damage response"/>
    <property type="evidence" value="ECO:0007669"/>
    <property type="project" value="TreeGrafter"/>
</dbReference>
<dbReference type="PANTHER" id="PTHR43085">
    <property type="entry name" value="HEXOKINASE FAMILY MEMBER"/>
    <property type="match status" value="1"/>
</dbReference>
<evidence type="ECO:0000313" key="6">
    <source>
        <dbReference type="Proteomes" id="UP000004848"/>
    </source>
</evidence>
<keyword evidence="2" id="KW-0808">Transferase</keyword>
<dbReference type="InterPro" id="IPR011611">
    <property type="entry name" value="PfkB_dom"/>
</dbReference>
<dbReference type="GO" id="GO:0005829">
    <property type="term" value="C:cytosol"/>
    <property type="evidence" value="ECO:0007669"/>
    <property type="project" value="TreeGrafter"/>
</dbReference>
<proteinExistence type="inferred from homology"/>
<evidence type="ECO:0000256" key="3">
    <source>
        <dbReference type="ARBA" id="ARBA00022777"/>
    </source>
</evidence>
<keyword evidence="3" id="KW-0418">Kinase</keyword>
<comment type="similarity">
    <text evidence="1">Belongs to the carbohydrate kinase PfkB family.</text>
</comment>
<protein>
    <submittedName>
        <fullName evidence="5">PfkB</fullName>
    </submittedName>
</protein>
<evidence type="ECO:0000256" key="1">
    <source>
        <dbReference type="ARBA" id="ARBA00010688"/>
    </source>
</evidence>
<gene>
    <name evidence="5" type="ORF">SIAM614_21837</name>
</gene>
<dbReference type="SUPFAM" id="SSF53613">
    <property type="entry name" value="Ribokinase-like"/>
    <property type="match status" value="1"/>
</dbReference>
<feature type="domain" description="Carbohydrate kinase PfkB" evidence="4">
    <location>
        <begin position="8"/>
        <end position="297"/>
    </location>
</feature>
<reference evidence="5 6" key="1">
    <citation type="submission" date="2006-05" db="EMBL/GenBank/DDBJ databases">
        <authorList>
            <person name="King G."/>
            <person name="Ferriera S."/>
            <person name="Johnson J."/>
            <person name="Kravitz S."/>
            <person name="Beeson K."/>
            <person name="Sutton G."/>
            <person name="Rogers Y.-H."/>
            <person name="Friedman R."/>
            <person name="Frazier M."/>
            <person name="Venter J.C."/>
        </authorList>
    </citation>
    <scope>NUCLEOTIDE SEQUENCE [LARGE SCALE GENOMIC DNA]</scope>
    <source>
        <strain evidence="6">ATCC 25650 / DSM 13394 / JCM 20685 / NBRC 16684 / NCIMB 2208 / IAM 12614 / B1</strain>
    </source>
</reference>
<dbReference type="PANTHER" id="PTHR43085:SF15">
    <property type="entry name" value="2-DEHYDRO-3-DEOXYGLUCONOKINASE"/>
    <property type="match status" value="1"/>
</dbReference>
<dbReference type="InterPro" id="IPR050306">
    <property type="entry name" value="PfkB_Carbo_kinase"/>
</dbReference>
<dbReference type="GO" id="GO:0019698">
    <property type="term" value="P:D-galacturonate catabolic process"/>
    <property type="evidence" value="ECO:0007669"/>
    <property type="project" value="TreeGrafter"/>
</dbReference>
<dbReference type="Gene3D" id="3.40.1190.20">
    <property type="match status" value="1"/>
</dbReference>
<dbReference type="CDD" id="cd01166">
    <property type="entry name" value="KdgK"/>
    <property type="match status" value="1"/>
</dbReference>
<dbReference type="GO" id="GO:0008673">
    <property type="term" value="F:2-dehydro-3-deoxygluconokinase activity"/>
    <property type="evidence" value="ECO:0007669"/>
    <property type="project" value="TreeGrafter"/>
</dbReference>
<dbReference type="GO" id="GO:0042840">
    <property type="term" value="P:D-glucuronate catabolic process"/>
    <property type="evidence" value="ECO:0007669"/>
    <property type="project" value="TreeGrafter"/>
</dbReference>
<evidence type="ECO:0000256" key="2">
    <source>
        <dbReference type="ARBA" id="ARBA00022679"/>
    </source>
</evidence>
<dbReference type="AlphaFoldDB" id="A0NXS3"/>
<evidence type="ECO:0000259" key="4">
    <source>
        <dbReference type="Pfam" id="PF00294"/>
    </source>
</evidence>
<accession>A0NXS3</accession>
<dbReference type="Proteomes" id="UP000004848">
    <property type="component" value="Unassembled WGS sequence"/>
</dbReference>
<dbReference type="EMBL" id="AAUW01000015">
    <property type="protein sequence ID" value="EAV42267.1"/>
    <property type="molecule type" value="Genomic_DNA"/>
</dbReference>
<evidence type="ECO:0000313" key="5">
    <source>
        <dbReference type="EMBL" id="EAV42267.1"/>
    </source>
</evidence>
<dbReference type="InterPro" id="IPR002173">
    <property type="entry name" value="Carboh/pur_kinase_PfkB_CS"/>
</dbReference>
<organism evidence="5 6">
    <name type="scientific">Roseibium aggregatum (strain ATCC 25650 / DSM 13394 / JCM 20685 / NBRC 16684 / NCIMB 2208 / IAM 12614 / B1)</name>
    <name type="common">Stappia aggregata</name>
    <dbReference type="NCBI Taxonomy" id="384765"/>
    <lineage>
        <taxon>Bacteria</taxon>
        <taxon>Pseudomonadati</taxon>
        <taxon>Pseudomonadota</taxon>
        <taxon>Alphaproteobacteria</taxon>
        <taxon>Hyphomicrobiales</taxon>
        <taxon>Stappiaceae</taxon>
        <taxon>Roseibium</taxon>
    </lineage>
</organism>